<protein>
    <recommendedName>
        <fullName evidence="7">EamA domain-containing protein</fullName>
    </recommendedName>
</protein>
<keyword evidence="3 6" id="KW-0812">Transmembrane</keyword>
<feature type="transmembrane region" description="Helical" evidence="6">
    <location>
        <begin position="287"/>
        <end position="305"/>
    </location>
</feature>
<dbReference type="InterPro" id="IPR050638">
    <property type="entry name" value="AA-Vitamin_Transporters"/>
</dbReference>
<accession>A0A2M8EM92</accession>
<dbReference type="PANTHER" id="PTHR32322:SF18">
    <property type="entry name" value="S-ADENOSYLMETHIONINE_S-ADENOSYLHOMOCYSTEINE TRANSPORTER"/>
    <property type="match status" value="1"/>
</dbReference>
<feature type="transmembrane region" description="Helical" evidence="6">
    <location>
        <begin position="40"/>
        <end position="60"/>
    </location>
</feature>
<reference evidence="9" key="1">
    <citation type="submission" date="2017-09" db="EMBL/GenBank/DDBJ databases">
        <title>Depth-based differentiation of microbial function through sediment-hosted aquifers and enrichment of novel symbionts in the deep terrestrial subsurface.</title>
        <authorList>
            <person name="Probst A.J."/>
            <person name="Ladd B."/>
            <person name="Jarett J.K."/>
            <person name="Geller-Mcgrath D.E."/>
            <person name="Sieber C.M.K."/>
            <person name="Emerson J.B."/>
            <person name="Anantharaman K."/>
            <person name="Thomas B.C."/>
            <person name="Malmstrom R."/>
            <person name="Stieglmeier M."/>
            <person name="Klingl A."/>
            <person name="Woyke T."/>
            <person name="Ryan C.M."/>
            <person name="Banfield J.F."/>
        </authorList>
    </citation>
    <scope>NUCLEOTIDE SEQUENCE [LARGE SCALE GENOMIC DNA]</scope>
</reference>
<proteinExistence type="predicted"/>
<feature type="transmembrane region" description="Helical" evidence="6">
    <location>
        <begin position="72"/>
        <end position="91"/>
    </location>
</feature>
<evidence type="ECO:0000256" key="6">
    <source>
        <dbReference type="SAM" id="Phobius"/>
    </source>
</evidence>
<feature type="transmembrane region" description="Helical" evidence="6">
    <location>
        <begin position="159"/>
        <end position="179"/>
    </location>
</feature>
<evidence type="ECO:0000256" key="1">
    <source>
        <dbReference type="ARBA" id="ARBA00004651"/>
    </source>
</evidence>
<feature type="domain" description="EamA" evidence="7">
    <location>
        <begin position="11"/>
        <end position="141"/>
    </location>
</feature>
<dbReference type="InterPro" id="IPR037185">
    <property type="entry name" value="EmrE-like"/>
</dbReference>
<keyword evidence="2" id="KW-1003">Cell membrane</keyword>
<dbReference type="Pfam" id="PF00892">
    <property type="entry name" value="EamA"/>
    <property type="match status" value="2"/>
</dbReference>
<dbReference type="SUPFAM" id="SSF103481">
    <property type="entry name" value="Multidrug resistance efflux transporter EmrE"/>
    <property type="match status" value="2"/>
</dbReference>
<dbReference type="Proteomes" id="UP000229756">
    <property type="component" value="Unassembled WGS sequence"/>
</dbReference>
<organism evidence="8 9">
    <name type="scientific">candidate division WWE3 bacterium CG_4_9_14_0_2_um_filter_35_11</name>
    <dbReference type="NCBI Taxonomy" id="1975077"/>
    <lineage>
        <taxon>Bacteria</taxon>
        <taxon>Katanobacteria</taxon>
    </lineage>
</organism>
<name>A0A2M8EM92_UNCKA</name>
<evidence type="ECO:0000313" key="9">
    <source>
        <dbReference type="Proteomes" id="UP000229756"/>
    </source>
</evidence>
<feature type="transmembrane region" description="Helical" evidence="6">
    <location>
        <begin position="191"/>
        <end position="211"/>
    </location>
</feature>
<comment type="subcellular location">
    <subcellularLocation>
        <location evidence="1">Cell membrane</location>
        <topology evidence="1">Multi-pass membrane protein</topology>
    </subcellularLocation>
</comment>
<keyword evidence="5 6" id="KW-0472">Membrane</keyword>
<dbReference type="PANTHER" id="PTHR32322">
    <property type="entry name" value="INNER MEMBRANE TRANSPORTER"/>
    <property type="match status" value="1"/>
</dbReference>
<dbReference type="GO" id="GO:0005886">
    <property type="term" value="C:plasma membrane"/>
    <property type="evidence" value="ECO:0007669"/>
    <property type="project" value="UniProtKB-SubCell"/>
</dbReference>
<feature type="domain" description="EamA" evidence="7">
    <location>
        <begin position="283"/>
        <end position="357"/>
    </location>
</feature>
<evidence type="ECO:0000256" key="2">
    <source>
        <dbReference type="ARBA" id="ARBA00022475"/>
    </source>
</evidence>
<comment type="caution">
    <text evidence="8">The sequence shown here is derived from an EMBL/GenBank/DDBJ whole genome shotgun (WGS) entry which is preliminary data.</text>
</comment>
<gene>
    <name evidence="8" type="ORF">CO058_01545</name>
</gene>
<dbReference type="EMBL" id="PFSJ01000010">
    <property type="protein sequence ID" value="PJC23845.1"/>
    <property type="molecule type" value="Genomic_DNA"/>
</dbReference>
<feature type="transmembrane region" description="Helical" evidence="6">
    <location>
        <begin position="97"/>
        <end position="118"/>
    </location>
</feature>
<dbReference type="InterPro" id="IPR000620">
    <property type="entry name" value="EamA_dom"/>
</dbReference>
<dbReference type="AlphaFoldDB" id="A0A2M8EM92"/>
<sequence>MPPFKSSLPKIYLFFAVAIWGIATPVIKATVSYVPPFSFLMIRFWIAGILTIPLSIYILNHYKIDLNRAKHIFISSILGHVIALSLIFLGLSKTKSLDGSVLTAFSPLLVAILGFIILKEILSKRRIEGILIAFIGTLIILATPILETSRIISMNKESLLGNILFFGGILFDGLYIIYVKKYLSHDKIVNPIILTILSFTIAAIIFTPLGIFEQKNIYKKAIYGNTRSCLFSDIDSGQYSTDYKCNFVGCFSQKSPEQYECIINDNIPSFVSRFKINIIEYLKYPNIIGIIYMAIFSGILAYMLFQKGLASLKASESAIFYYIQPLFGIPISMIFLHENISISFIVGAITILVGIYIAEFKKN</sequence>
<evidence type="ECO:0000313" key="8">
    <source>
        <dbReference type="EMBL" id="PJC23845.1"/>
    </source>
</evidence>
<feature type="transmembrane region" description="Helical" evidence="6">
    <location>
        <begin position="130"/>
        <end position="147"/>
    </location>
</feature>
<evidence type="ECO:0000256" key="4">
    <source>
        <dbReference type="ARBA" id="ARBA00022989"/>
    </source>
</evidence>
<evidence type="ECO:0000256" key="5">
    <source>
        <dbReference type="ARBA" id="ARBA00023136"/>
    </source>
</evidence>
<evidence type="ECO:0000256" key="3">
    <source>
        <dbReference type="ARBA" id="ARBA00022692"/>
    </source>
</evidence>
<evidence type="ECO:0000259" key="7">
    <source>
        <dbReference type="Pfam" id="PF00892"/>
    </source>
</evidence>
<keyword evidence="4 6" id="KW-1133">Transmembrane helix</keyword>
<feature type="transmembrane region" description="Helical" evidence="6">
    <location>
        <begin position="12"/>
        <end position="34"/>
    </location>
</feature>
<feature type="transmembrane region" description="Helical" evidence="6">
    <location>
        <begin position="342"/>
        <end position="358"/>
    </location>
</feature>
<feature type="transmembrane region" description="Helical" evidence="6">
    <location>
        <begin position="317"/>
        <end position="336"/>
    </location>
</feature>